<keyword evidence="5 7" id="KW-0472">Membrane</keyword>
<dbReference type="InterPro" id="IPR000711">
    <property type="entry name" value="ATPase_OSCP/dsu"/>
</dbReference>
<dbReference type="Pfam" id="PF00213">
    <property type="entry name" value="OSCP"/>
    <property type="match status" value="1"/>
</dbReference>
<gene>
    <name evidence="7 8" type="primary">atpH</name>
    <name evidence="8" type="ORF">G5A70_11420</name>
</gene>
<dbReference type="PRINTS" id="PR00125">
    <property type="entry name" value="ATPASEDELTA"/>
</dbReference>
<protein>
    <recommendedName>
        <fullName evidence="7">ATP synthase subunit delta</fullName>
    </recommendedName>
    <alternativeName>
        <fullName evidence="7">ATP synthase F(1) sector subunit delta</fullName>
    </alternativeName>
    <alternativeName>
        <fullName evidence="7">F-type ATPase subunit delta</fullName>
        <shortName evidence="7">F-ATPase subunit delta</shortName>
    </alternativeName>
</protein>
<dbReference type="NCBIfam" id="TIGR01145">
    <property type="entry name" value="ATP_synt_delta"/>
    <property type="match status" value="1"/>
</dbReference>
<organism evidence="8 9">
    <name type="scientific">Blautia hansenii</name>
    <name type="common">Ruminococcus hansenii</name>
    <dbReference type="NCBI Taxonomy" id="1322"/>
    <lineage>
        <taxon>Bacteria</taxon>
        <taxon>Bacillati</taxon>
        <taxon>Bacillota</taxon>
        <taxon>Clostridia</taxon>
        <taxon>Lachnospirales</taxon>
        <taxon>Lachnospiraceae</taxon>
        <taxon>Blautia</taxon>
    </lineage>
</organism>
<dbReference type="PANTHER" id="PTHR11910">
    <property type="entry name" value="ATP SYNTHASE DELTA CHAIN"/>
    <property type="match status" value="1"/>
</dbReference>
<keyword evidence="7" id="KW-0139">CF(1)</keyword>
<accession>A0ABX2IBJ9</accession>
<evidence type="ECO:0000256" key="4">
    <source>
        <dbReference type="ARBA" id="ARBA00023065"/>
    </source>
</evidence>
<dbReference type="EMBL" id="JAAITA010000016">
    <property type="protein sequence ID" value="NSJ86769.1"/>
    <property type="molecule type" value="Genomic_DNA"/>
</dbReference>
<comment type="subcellular location">
    <subcellularLocation>
        <location evidence="7">Cell membrane</location>
        <topology evidence="7">Peripheral membrane protein</topology>
    </subcellularLocation>
    <subcellularLocation>
        <location evidence="1">Membrane</location>
    </subcellularLocation>
</comment>
<keyword evidence="4 7" id="KW-0406">Ion transport</keyword>
<comment type="caution">
    <text evidence="8">The sequence shown here is derived from an EMBL/GenBank/DDBJ whole genome shotgun (WGS) entry which is preliminary data.</text>
</comment>
<keyword evidence="6 7" id="KW-0066">ATP synthesis</keyword>
<comment type="similarity">
    <text evidence="7">Belongs to the ATPase delta chain family.</text>
</comment>
<keyword evidence="3 7" id="KW-0375">Hydrogen ion transport</keyword>
<comment type="function">
    <text evidence="7">This protein is part of the stalk that links CF(0) to CF(1). It either transmits conformational changes from CF(0) to CF(1) or is implicated in proton conduction.</text>
</comment>
<dbReference type="InterPro" id="IPR026015">
    <property type="entry name" value="ATP_synth_OSCP/delta_N_sf"/>
</dbReference>
<evidence type="ECO:0000256" key="1">
    <source>
        <dbReference type="ARBA" id="ARBA00004370"/>
    </source>
</evidence>
<evidence type="ECO:0000313" key="8">
    <source>
        <dbReference type="EMBL" id="NSJ86769.1"/>
    </source>
</evidence>
<evidence type="ECO:0000256" key="3">
    <source>
        <dbReference type="ARBA" id="ARBA00022781"/>
    </source>
</evidence>
<evidence type="ECO:0000256" key="2">
    <source>
        <dbReference type="ARBA" id="ARBA00022448"/>
    </source>
</evidence>
<dbReference type="Gene3D" id="1.10.520.20">
    <property type="entry name" value="N-terminal domain of the delta subunit of the F1F0-ATP synthase"/>
    <property type="match status" value="1"/>
</dbReference>
<dbReference type="RefSeq" id="WP_173749769.1">
    <property type="nucleotide sequence ID" value="NZ_JAAITA010000016.1"/>
</dbReference>
<dbReference type="Proteomes" id="UP000822142">
    <property type="component" value="Unassembled WGS sequence"/>
</dbReference>
<keyword evidence="7" id="KW-1003">Cell membrane</keyword>
<proteinExistence type="inferred from homology"/>
<reference evidence="8 9" key="1">
    <citation type="journal article" date="2020" name="Cell Host Microbe">
        <title>Functional and Genomic Variation between Human-Derived Isolates of Lachnospiraceae Reveals Inter- and Intra-Species Diversity.</title>
        <authorList>
            <person name="Sorbara M.T."/>
            <person name="Littmann E.R."/>
            <person name="Fontana E."/>
            <person name="Moody T.U."/>
            <person name="Kohout C.E."/>
            <person name="Gjonbalaj M."/>
            <person name="Eaton V."/>
            <person name="Seok R."/>
            <person name="Leiner I.M."/>
            <person name="Pamer E.G."/>
        </authorList>
    </citation>
    <scope>NUCLEOTIDE SEQUENCE [LARGE SCALE GENOMIC DNA]</scope>
    <source>
        <strain evidence="8 9">MSK.15.26</strain>
    </source>
</reference>
<sequence>MTQTSINYARVLYELSVTPESIKDAKRVLEETPQLLQILESPVVPLLQKEKAVGRIFEKKLADFICVLCKYRHAELLFEIFQAYQEYYNEQNHILNAVLYYVTPPAKEQLEEIKKFLEQKYGAEDTALELKEDKSLVGGFILRVEDQEFDYSLKGRINALQQKLIWR</sequence>
<evidence type="ECO:0000313" key="9">
    <source>
        <dbReference type="Proteomes" id="UP000822142"/>
    </source>
</evidence>
<evidence type="ECO:0000256" key="6">
    <source>
        <dbReference type="ARBA" id="ARBA00023310"/>
    </source>
</evidence>
<comment type="function">
    <text evidence="7">F(1)F(0) ATP synthase produces ATP from ADP in the presence of a proton or sodium gradient. F-type ATPases consist of two structural domains, F(1) containing the extramembraneous catalytic core and F(0) containing the membrane proton channel, linked together by a central stalk and a peripheral stalk. During catalysis, ATP synthesis in the catalytic domain of F(1) is coupled via a rotary mechanism of the central stalk subunits to proton translocation.</text>
</comment>
<dbReference type="HAMAP" id="MF_01416">
    <property type="entry name" value="ATP_synth_delta_bact"/>
    <property type="match status" value="1"/>
</dbReference>
<keyword evidence="9" id="KW-1185">Reference proteome</keyword>
<name>A0ABX2IBJ9_BLAHA</name>
<evidence type="ECO:0000256" key="7">
    <source>
        <dbReference type="HAMAP-Rule" id="MF_01416"/>
    </source>
</evidence>
<evidence type="ECO:0000256" key="5">
    <source>
        <dbReference type="ARBA" id="ARBA00023136"/>
    </source>
</evidence>
<keyword evidence="2 7" id="KW-0813">Transport</keyword>
<dbReference type="SUPFAM" id="SSF47928">
    <property type="entry name" value="N-terminal domain of the delta subunit of the F1F0-ATP synthase"/>
    <property type="match status" value="1"/>
</dbReference>